<comment type="similarity">
    <text evidence="3 10">Belongs to the FliL family.</text>
</comment>
<keyword evidence="5 10" id="KW-0145">Chemotaxis</keyword>
<name>A0A2A5CBF3_9GAMM</name>
<dbReference type="GO" id="GO:0071978">
    <property type="term" value="P:bacterial-type flagellum-dependent swarming motility"/>
    <property type="evidence" value="ECO:0007669"/>
    <property type="project" value="TreeGrafter"/>
</dbReference>
<dbReference type="InterPro" id="IPR005503">
    <property type="entry name" value="FliL"/>
</dbReference>
<evidence type="ECO:0000256" key="6">
    <source>
        <dbReference type="ARBA" id="ARBA00022692"/>
    </source>
</evidence>
<evidence type="ECO:0000256" key="7">
    <source>
        <dbReference type="ARBA" id="ARBA00022779"/>
    </source>
</evidence>
<dbReference type="PANTHER" id="PTHR35091:SF2">
    <property type="entry name" value="FLAGELLAR PROTEIN FLIL"/>
    <property type="match status" value="1"/>
</dbReference>
<comment type="caution">
    <text evidence="11">The sequence shown here is derived from an EMBL/GenBank/DDBJ whole genome shotgun (WGS) entry which is preliminary data.</text>
</comment>
<comment type="subcellular location">
    <subcellularLocation>
        <location evidence="10">Cell inner membrane</location>
    </subcellularLocation>
    <subcellularLocation>
        <location evidence="2">Cell membrane</location>
        <topology evidence="2">Single-pass membrane protein</topology>
    </subcellularLocation>
</comment>
<evidence type="ECO:0000256" key="3">
    <source>
        <dbReference type="ARBA" id="ARBA00008281"/>
    </source>
</evidence>
<keyword evidence="6 10" id="KW-0812">Transmembrane</keyword>
<feature type="transmembrane region" description="Helical" evidence="10">
    <location>
        <begin position="12"/>
        <end position="30"/>
    </location>
</feature>
<comment type="function">
    <text evidence="1 10">Controls the rotational direction of flagella during chemotaxis.</text>
</comment>
<dbReference type="GO" id="GO:0009425">
    <property type="term" value="C:bacterial-type flagellum basal body"/>
    <property type="evidence" value="ECO:0007669"/>
    <property type="project" value="InterPro"/>
</dbReference>
<evidence type="ECO:0000256" key="10">
    <source>
        <dbReference type="RuleBase" id="RU364125"/>
    </source>
</evidence>
<evidence type="ECO:0000256" key="1">
    <source>
        <dbReference type="ARBA" id="ARBA00002254"/>
    </source>
</evidence>
<keyword evidence="9 10" id="KW-0472">Membrane</keyword>
<evidence type="ECO:0000313" key="11">
    <source>
        <dbReference type="EMBL" id="PCJ40848.1"/>
    </source>
</evidence>
<evidence type="ECO:0000256" key="9">
    <source>
        <dbReference type="ARBA" id="ARBA00023136"/>
    </source>
</evidence>
<evidence type="ECO:0000313" key="12">
    <source>
        <dbReference type="Proteomes" id="UP000228987"/>
    </source>
</evidence>
<keyword evidence="7 10" id="KW-0283">Flagellar rotation</keyword>
<gene>
    <name evidence="11" type="ORF">COA71_09600</name>
</gene>
<keyword evidence="8 10" id="KW-1133">Transmembrane helix</keyword>
<protein>
    <recommendedName>
        <fullName evidence="10">Flagellar protein FliL</fullName>
    </recommendedName>
</protein>
<dbReference type="AlphaFoldDB" id="A0A2A5CBF3"/>
<dbReference type="GO" id="GO:0006935">
    <property type="term" value="P:chemotaxis"/>
    <property type="evidence" value="ECO:0007669"/>
    <property type="project" value="UniProtKB-KW"/>
</dbReference>
<dbReference type="PANTHER" id="PTHR35091">
    <property type="entry name" value="FLAGELLAR PROTEIN FLIL"/>
    <property type="match status" value="1"/>
</dbReference>
<dbReference type="Proteomes" id="UP000228987">
    <property type="component" value="Unassembled WGS sequence"/>
</dbReference>
<evidence type="ECO:0000256" key="8">
    <source>
        <dbReference type="ARBA" id="ARBA00022989"/>
    </source>
</evidence>
<dbReference type="EMBL" id="NVWI01000007">
    <property type="protein sequence ID" value="PCJ40848.1"/>
    <property type="molecule type" value="Genomic_DNA"/>
</dbReference>
<evidence type="ECO:0000256" key="4">
    <source>
        <dbReference type="ARBA" id="ARBA00022475"/>
    </source>
</evidence>
<reference evidence="12" key="1">
    <citation type="submission" date="2017-08" db="EMBL/GenBank/DDBJ databases">
        <title>A dynamic microbial community with high functional redundancy inhabits the cold, oxic subseafloor aquifer.</title>
        <authorList>
            <person name="Tully B.J."/>
            <person name="Wheat C.G."/>
            <person name="Glazer B.T."/>
            <person name="Huber J.A."/>
        </authorList>
    </citation>
    <scope>NUCLEOTIDE SEQUENCE [LARGE SCALE GENOMIC DNA]</scope>
</reference>
<organism evidence="11 12">
    <name type="scientific">SAR86 cluster bacterium</name>
    <dbReference type="NCBI Taxonomy" id="2030880"/>
    <lineage>
        <taxon>Bacteria</taxon>
        <taxon>Pseudomonadati</taxon>
        <taxon>Pseudomonadota</taxon>
        <taxon>Gammaproteobacteria</taxon>
        <taxon>SAR86 cluster</taxon>
    </lineage>
</organism>
<evidence type="ECO:0000256" key="2">
    <source>
        <dbReference type="ARBA" id="ARBA00004162"/>
    </source>
</evidence>
<evidence type="ECO:0000256" key="5">
    <source>
        <dbReference type="ARBA" id="ARBA00022500"/>
    </source>
</evidence>
<dbReference type="GO" id="GO:0005886">
    <property type="term" value="C:plasma membrane"/>
    <property type="evidence" value="ECO:0007669"/>
    <property type="project" value="UniProtKB-SubCell"/>
</dbReference>
<accession>A0A2A5CBF3</accession>
<sequence>MKEKVLKKKWTLAVLTTAIISGAFYYSGYYTEYFPTNTISEANSTGSVIRLSEVEDPLYLPLDPPFIVNFIHQDTLRYLQISLEVMYHDQEILNKVNEHMPAIRNALILLLSDQEFETLSSLSGKQNLRQEMKTAINTLISPTNNTDTRIYDAGEIYFTNFVMQ</sequence>
<proteinExistence type="inferred from homology"/>
<keyword evidence="10" id="KW-0997">Cell inner membrane</keyword>
<dbReference type="Pfam" id="PF03748">
    <property type="entry name" value="FliL"/>
    <property type="match status" value="1"/>
</dbReference>
<keyword evidence="4" id="KW-1003">Cell membrane</keyword>